<keyword evidence="2" id="KW-0342">GTP-binding</keyword>
<evidence type="ECO:0008006" key="10">
    <source>
        <dbReference type="Google" id="ProtNLM"/>
    </source>
</evidence>
<dbReference type="Gene3D" id="3.40.50.300">
    <property type="entry name" value="P-loop containing nucleotide triphosphate hydrolases"/>
    <property type="match status" value="1"/>
</dbReference>
<reference evidence="4" key="1">
    <citation type="submission" date="2021-02" db="EMBL/GenBank/DDBJ databases">
        <authorList>
            <person name="Nowell W R."/>
        </authorList>
    </citation>
    <scope>NUCLEOTIDE SEQUENCE</scope>
</reference>
<dbReference type="SUPFAM" id="SSF52540">
    <property type="entry name" value="P-loop containing nucleoside triphosphate hydrolases"/>
    <property type="match status" value="1"/>
</dbReference>
<evidence type="ECO:0000313" key="8">
    <source>
        <dbReference type="Proteomes" id="UP000663851"/>
    </source>
</evidence>
<dbReference type="Proteomes" id="UP000663848">
    <property type="component" value="Unassembled WGS sequence"/>
</dbReference>
<gene>
    <name evidence="4" type="ORF">HFQ381_LOCUS13120</name>
    <name evidence="6" type="ORF">QYT958_LOCUS11643</name>
    <name evidence="7" type="ORF">TOA249_LOCUS13622</name>
    <name evidence="5" type="ORF">TSG867_LOCUS15281</name>
    <name evidence="3" type="ORF">UJA718_LOCUS3526</name>
</gene>
<evidence type="ECO:0000313" key="5">
    <source>
        <dbReference type="EMBL" id="CAF4430334.1"/>
    </source>
</evidence>
<keyword evidence="9" id="KW-1185">Reference proteome</keyword>
<organism evidence="4 8">
    <name type="scientific">Rotaria socialis</name>
    <dbReference type="NCBI Taxonomy" id="392032"/>
    <lineage>
        <taxon>Eukaryota</taxon>
        <taxon>Metazoa</taxon>
        <taxon>Spiralia</taxon>
        <taxon>Gnathifera</taxon>
        <taxon>Rotifera</taxon>
        <taxon>Eurotatoria</taxon>
        <taxon>Bdelloidea</taxon>
        <taxon>Philodinida</taxon>
        <taxon>Philodinidae</taxon>
        <taxon>Rotaria</taxon>
    </lineage>
</organism>
<dbReference type="EMBL" id="CAJOBO010000814">
    <property type="protein sequence ID" value="CAF4294254.1"/>
    <property type="molecule type" value="Genomic_DNA"/>
</dbReference>
<evidence type="ECO:0000256" key="2">
    <source>
        <dbReference type="ARBA" id="ARBA00023134"/>
    </source>
</evidence>
<dbReference type="EMBL" id="CAJOBS010000812">
    <property type="protein sequence ID" value="CAF4645829.1"/>
    <property type="molecule type" value="Genomic_DNA"/>
</dbReference>
<dbReference type="Proteomes" id="UP000663851">
    <property type="component" value="Unassembled WGS sequence"/>
</dbReference>
<dbReference type="GO" id="GO:0003924">
    <property type="term" value="F:GTPase activity"/>
    <property type="evidence" value="ECO:0007669"/>
    <property type="project" value="InterPro"/>
</dbReference>
<sequence>MALTRQYVYDRMLPAIRNIYILNGEGFRFVFDVTDTESFTDINDVYERNIPAILVGNKIDLAHKRRVTFEDAEQNSRSWSIRYMETSAKTKH</sequence>
<proteinExistence type="predicted"/>
<dbReference type="PROSITE" id="PS51419">
    <property type="entry name" value="RAB"/>
    <property type="match status" value="1"/>
</dbReference>
<dbReference type="EMBL" id="CAJOBR010001368">
    <property type="protein sequence ID" value="CAF4602398.1"/>
    <property type="molecule type" value="Genomic_DNA"/>
</dbReference>
<dbReference type="SMART" id="SM00173">
    <property type="entry name" value="RAS"/>
    <property type="match status" value="1"/>
</dbReference>
<dbReference type="GO" id="GO:0005525">
    <property type="term" value="F:GTP binding"/>
    <property type="evidence" value="ECO:0007669"/>
    <property type="project" value="UniProtKB-KW"/>
</dbReference>
<evidence type="ECO:0000256" key="1">
    <source>
        <dbReference type="ARBA" id="ARBA00022741"/>
    </source>
</evidence>
<dbReference type="EMBL" id="CAJOBQ010000885">
    <property type="protein sequence ID" value="CAF4430334.1"/>
    <property type="molecule type" value="Genomic_DNA"/>
</dbReference>
<evidence type="ECO:0000313" key="9">
    <source>
        <dbReference type="Proteomes" id="UP000663873"/>
    </source>
</evidence>
<dbReference type="Proteomes" id="UP000663838">
    <property type="component" value="Unassembled WGS sequence"/>
</dbReference>
<name>A0A820HJY6_9BILA</name>
<dbReference type="AlphaFoldDB" id="A0A820HJY6"/>
<dbReference type="SMART" id="SM00175">
    <property type="entry name" value="RAB"/>
    <property type="match status" value="1"/>
</dbReference>
<keyword evidence="1" id="KW-0547">Nucleotide-binding</keyword>
<evidence type="ECO:0000313" key="6">
    <source>
        <dbReference type="EMBL" id="CAF4602398.1"/>
    </source>
</evidence>
<dbReference type="Proteomes" id="UP000663873">
    <property type="component" value="Unassembled WGS sequence"/>
</dbReference>
<dbReference type="PRINTS" id="PR00449">
    <property type="entry name" value="RASTRNSFRMNG"/>
</dbReference>
<dbReference type="Pfam" id="PF00071">
    <property type="entry name" value="Ras"/>
    <property type="match status" value="1"/>
</dbReference>
<dbReference type="GO" id="GO:0016020">
    <property type="term" value="C:membrane"/>
    <property type="evidence" value="ECO:0007669"/>
    <property type="project" value="InterPro"/>
</dbReference>
<dbReference type="EMBL" id="CAJOBP010000263">
    <property type="protein sequence ID" value="CAF4151946.1"/>
    <property type="molecule type" value="Genomic_DNA"/>
</dbReference>
<dbReference type="PROSITE" id="PS51421">
    <property type="entry name" value="RAS"/>
    <property type="match status" value="1"/>
</dbReference>
<dbReference type="PANTHER" id="PTHR24070">
    <property type="entry name" value="RAS, DI-RAS, AND RHEB FAMILY MEMBERS OF SMALL GTPASE SUPERFAMILY"/>
    <property type="match status" value="1"/>
</dbReference>
<dbReference type="GO" id="GO:0007165">
    <property type="term" value="P:signal transduction"/>
    <property type="evidence" value="ECO:0007669"/>
    <property type="project" value="InterPro"/>
</dbReference>
<dbReference type="InterPro" id="IPR001806">
    <property type="entry name" value="Small_GTPase"/>
</dbReference>
<comment type="caution">
    <text evidence="4">The sequence shown here is derived from an EMBL/GenBank/DDBJ whole genome shotgun (WGS) entry which is preliminary data.</text>
</comment>
<evidence type="ECO:0000313" key="4">
    <source>
        <dbReference type="EMBL" id="CAF4294254.1"/>
    </source>
</evidence>
<protein>
    <recommendedName>
        <fullName evidence="10">GTP-binding protein</fullName>
    </recommendedName>
</protein>
<dbReference type="InterPro" id="IPR020849">
    <property type="entry name" value="Small_GTPase_Ras-type"/>
</dbReference>
<evidence type="ECO:0000313" key="7">
    <source>
        <dbReference type="EMBL" id="CAF4645829.1"/>
    </source>
</evidence>
<dbReference type="InterPro" id="IPR027417">
    <property type="entry name" value="P-loop_NTPase"/>
</dbReference>
<evidence type="ECO:0000313" key="3">
    <source>
        <dbReference type="EMBL" id="CAF4151946.1"/>
    </source>
</evidence>
<accession>A0A820HJY6</accession>
<dbReference type="Proteomes" id="UP000663862">
    <property type="component" value="Unassembled WGS sequence"/>
</dbReference>